<evidence type="ECO:0000256" key="2">
    <source>
        <dbReference type="PIRSR" id="PIRSR601461-1"/>
    </source>
</evidence>
<dbReference type="Pfam" id="PF00026">
    <property type="entry name" value="Asp"/>
    <property type="match status" value="1"/>
</dbReference>
<dbReference type="PROSITE" id="PS51767">
    <property type="entry name" value="PEPTIDASE_A1"/>
    <property type="match status" value="1"/>
</dbReference>
<proteinExistence type="inferred from homology"/>
<evidence type="ECO:0000256" key="1">
    <source>
        <dbReference type="ARBA" id="ARBA00007447"/>
    </source>
</evidence>
<feature type="domain" description="Peptidase A1" evidence="3">
    <location>
        <begin position="1"/>
        <end position="359"/>
    </location>
</feature>
<dbReference type="SUPFAM" id="SSF50630">
    <property type="entry name" value="Acid proteases"/>
    <property type="match status" value="1"/>
</dbReference>
<dbReference type="AlphaFoldDB" id="A0AAN7VU48"/>
<dbReference type="GO" id="GO:0000324">
    <property type="term" value="C:fungal-type vacuole"/>
    <property type="evidence" value="ECO:0007669"/>
    <property type="project" value="TreeGrafter"/>
</dbReference>
<accession>A0AAN7VU48</accession>
<dbReference type="InterPro" id="IPR021109">
    <property type="entry name" value="Peptidase_aspartic_dom_sf"/>
</dbReference>
<dbReference type="GO" id="GO:0004190">
    <property type="term" value="F:aspartic-type endopeptidase activity"/>
    <property type="evidence" value="ECO:0007669"/>
    <property type="project" value="InterPro"/>
</dbReference>
<feature type="active site" evidence="2">
    <location>
        <position position="3"/>
    </location>
</feature>
<dbReference type="CDD" id="cd05471">
    <property type="entry name" value="pepsin_like"/>
    <property type="match status" value="1"/>
</dbReference>
<organism evidence="4 5">
    <name type="scientific">Elasticomyces elasticus</name>
    <dbReference type="NCBI Taxonomy" id="574655"/>
    <lineage>
        <taxon>Eukaryota</taxon>
        <taxon>Fungi</taxon>
        <taxon>Dikarya</taxon>
        <taxon>Ascomycota</taxon>
        <taxon>Pezizomycotina</taxon>
        <taxon>Dothideomycetes</taxon>
        <taxon>Dothideomycetidae</taxon>
        <taxon>Mycosphaerellales</taxon>
        <taxon>Teratosphaeriaceae</taxon>
        <taxon>Elasticomyces</taxon>
    </lineage>
</organism>
<feature type="active site" evidence="2">
    <location>
        <position position="236"/>
    </location>
</feature>
<dbReference type="InterPro" id="IPR034164">
    <property type="entry name" value="Pepsin-like_dom"/>
</dbReference>
<evidence type="ECO:0000313" key="4">
    <source>
        <dbReference type="EMBL" id="KAK5693010.1"/>
    </source>
</evidence>
<gene>
    <name evidence="4" type="ORF">LTR97_010486</name>
</gene>
<dbReference type="PANTHER" id="PTHR47966:SF47">
    <property type="entry name" value="ENDOPEPTIDASE, PUTATIVE (AFU_ORTHOLOGUE AFUA_3G01220)-RELATED"/>
    <property type="match status" value="1"/>
</dbReference>
<dbReference type="EMBL" id="JAVRQU010000018">
    <property type="protein sequence ID" value="KAK5693010.1"/>
    <property type="molecule type" value="Genomic_DNA"/>
</dbReference>
<sequence length="363" mass="38844">MIDTGSADTWYMPLASWVLSANLRRILKDGFVCTNGTATQPQSYCGSAPYFKGTFLGGQIKTENFNASYSSGEFLSGTVGYEKVTIAGITVAKQLIGLVDYAYWPAGAVGLLGLAYPGVERGVWNGSTSSADGDGNPAHDRVPYSSIFHSMWSEGLVAPSFSLALPRGHHSSEDEGYIAFGGLPPVQVEGHFTSTPIVLTPHYSTTALSEYAINIDATYFSSYTNTTDTGGNTIIDSGTVTINARNEVAEAYNKLFDPPAINPPDLGIYIIQCNATGPKVPFVVKIAGTEFKLPGESFVLSDVILSENGVSGEYGDYCFSGIQEAGVWDAEQTFINLGRPFLENVVAVFDVGAGEMRFAPRKY</sequence>
<dbReference type="InterPro" id="IPR001461">
    <property type="entry name" value="Aspartic_peptidase_A1"/>
</dbReference>
<dbReference type="InterPro" id="IPR033121">
    <property type="entry name" value="PEPTIDASE_A1"/>
</dbReference>
<comment type="similarity">
    <text evidence="1">Belongs to the peptidase A1 family.</text>
</comment>
<name>A0AAN7VU48_9PEZI</name>
<evidence type="ECO:0000313" key="5">
    <source>
        <dbReference type="Proteomes" id="UP001310594"/>
    </source>
</evidence>
<dbReference type="PANTHER" id="PTHR47966">
    <property type="entry name" value="BETA-SITE APP-CLEAVING ENZYME, ISOFORM A-RELATED"/>
    <property type="match status" value="1"/>
</dbReference>
<dbReference type="Gene3D" id="2.40.70.10">
    <property type="entry name" value="Acid Proteases"/>
    <property type="match status" value="2"/>
</dbReference>
<reference evidence="4" key="1">
    <citation type="submission" date="2023-08" db="EMBL/GenBank/DDBJ databases">
        <title>Black Yeasts Isolated from many extreme environments.</title>
        <authorList>
            <person name="Coleine C."/>
            <person name="Stajich J.E."/>
            <person name="Selbmann L."/>
        </authorList>
    </citation>
    <scope>NUCLEOTIDE SEQUENCE</scope>
    <source>
        <strain evidence="4">CCFEE 5810</strain>
    </source>
</reference>
<dbReference type="Proteomes" id="UP001310594">
    <property type="component" value="Unassembled WGS sequence"/>
</dbReference>
<comment type="caution">
    <text evidence="4">The sequence shown here is derived from an EMBL/GenBank/DDBJ whole genome shotgun (WGS) entry which is preliminary data.</text>
</comment>
<evidence type="ECO:0000259" key="3">
    <source>
        <dbReference type="PROSITE" id="PS51767"/>
    </source>
</evidence>
<dbReference type="GO" id="GO:0006508">
    <property type="term" value="P:proteolysis"/>
    <property type="evidence" value="ECO:0007669"/>
    <property type="project" value="InterPro"/>
</dbReference>
<protein>
    <recommendedName>
        <fullName evidence="3">Peptidase A1 domain-containing protein</fullName>
    </recommendedName>
</protein>